<evidence type="ECO:0000313" key="2">
    <source>
        <dbReference type="EMBL" id="GEZ82770.1"/>
    </source>
</evidence>
<protein>
    <submittedName>
        <fullName evidence="2">Uncharacterized protein</fullName>
    </submittedName>
</protein>
<dbReference type="EMBL" id="BKCJ010329018">
    <property type="protein sequence ID" value="GEZ82770.1"/>
    <property type="molecule type" value="Genomic_DNA"/>
</dbReference>
<sequence>LVKGSEKTAEDSKKAEEGSSKRVAEKLEQEDAKRQRIEEENESTELKRCLEIIPEDDDDVTTEGTPLSSKSPTIVDYKIYKEGRKSFSKIIRADGNSQNYLTFGKMFKNFNREDLEVLWSIVKTRFKKTKTVDDMDNLLF</sequence>
<gene>
    <name evidence="2" type="ORF">Tci_554743</name>
</gene>
<accession>A0A699IQD8</accession>
<organism evidence="2">
    <name type="scientific">Tanacetum cinerariifolium</name>
    <name type="common">Dalmatian daisy</name>
    <name type="synonym">Chrysanthemum cinerariifolium</name>
    <dbReference type="NCBI Taxonomy" id="118510"/>
    <lineage>
        <taxon>Eukaryota</taxon>
        <taxon>Viridiplantae</taxon>
        <taxon>Streptophyta</taxon>
        <taxon>Embryophyta</taxon>
        <taxon>Tracheophyta</taxon>
        <taxon>Spermatophyta</taxon>
        <taxon>Magnoliopsida</taxon>
        <taxon>eudicotyledons</taxon>
        <taxon>Gunneridae</taxon>
        <taxon>Pentapetalae</taxon>
        <taxon>asterids</taxon>
        <taxon>campanulids</taxon>
        <taxon>Asterales</taxon>
        <taxon>Asteraceae</taxon>
        <taxon>Asteroideae</taxon>
        <taxon>Anthemideae</taxon>
        <taxon>Anthemidinae</taxon>
        <taxon>Tanacetum</taxon>
    </lineage>
</organism>
<reference evidence="2" key="1">
    <citation type="journal article" date="2019" name="Sci. Rep.">
        <title>Draft genome of Tanacetum cinerariifolium, the natural source of mosquito coil.</title>
        <authorList>
            <person name="Yamashiro T."/>
            <person name="Shiraishi A."/>
            <person name="Satake H."/>
            <person name="Nakayama K."/>
        </authorList>
    </citation>
    <scope>NUCLEOTIDE SEQUENCE</scope>
</reference>
<name>A0A699IQD8_TANCI</name>
<evidence type="ECO:0000256" key="1">
    <source>
        <dbReference type="SAM" id="MobiDB-lite"/>
    </source>
</evidence>
<comment type="caution">
    <text evidence="2">The sequence shown here is derived from an EMBL/GenBank/DDBJ whole genome shotgun (WGS) entry which is preliminary data.</text>
</comment>
<feature type="non-terminal residue" evidence="2">
    <location>
        <position position="1"/>
    </location>
</feature>
<feature type="region of interest" description="Disordered" evidence="1">
    <location>
        <begin position="1"/>
        <end position="45"/>
    </location>
</feature>
<dbReference type="AlphaFoldDB" id="A0A699IQD8"/>
<proteinExistence type="predicted"/>